<evidence type="ECO:0000313" key="2">
    <source>
        <dbReference type="Proteomes" id="UP000657918"/>
    </source>
</evidence>
<comment type="caution">
    <text evidence="1">The sequence shown here is derived from an EMBL/GenBank/DDBJ whole genome shotgun (WGS) entry which is preliminary data.</text>
</comment>
<dbReference type="AlphaFoldDB" id="A0A835N0L9"/>
<dbReference type="Proteomes" id="UP000657918">
    <property type="component" value="Chromosome 4"/>
</dbReference>
<evidence type="ECO:0000313" key="1">
    <source>
        <dbReference type="EMBL" id="KAF9684019.1"/>
    </source>
</evidence>
<proteinExistence type="predicted"/>
<dbReference type="EMBL" id="JADGMS010000004">
    <property type="protein sequence ID" value="KAF9684019.1"/>
    <property type="molecule type" value="Genomic_DNA"/>
</dbReference>
<reference evidence="1 2" key="1">
    <citation type="submission" date="2020-10" db="EMBL/GenBank/DDBJ databases">
        <title>Plant Genome Project.</title>
        <authorList>
            <person name="Zhang R.-G."/>
        </authorList>
    </citation>
    <scope>NUCLEOTIDE SEQUENCE [LARGE SCALE GENOMIC DNA]</scope>
    <source>
        <strain evidence="1">FAFU-HL-1</strain>
        <tissue evidence="1">Leaf</tissue>
    </source>
</reference>
<accession>A0A835N0L9</accession>
<gene>
    <name evidence="1" type="ORF">SADUNF_Sadunf04G0074200</name>
</gene>
<name>A0A835N0L9_9ROSI</name>
<organism evidence="1 2">
    <name type="scientific">Salix dunnii</name>
    <dbReference type="NCBI Taxonomy" id="1413687"/>
    <lineage>
        <taxon>Eukaryota</taxon>
        <taxon>Viridiplantae</taxon>
        <taxon>Streptophyta</taxon>
        <taxon>Embryophyta</taxon>
        <taxon>Tracheophyta</taxon>
        <taxon>Spermatophyta</taxon>
        <taxon>Magnoliopsida</taxon>
        <taxon>eudicotyledons</taxon>
        <taxon>Gunneridae</taxon>
        <taxon>Pentapetalae</taxon>
        <taxon>rosids</taxon>
        <taxon>fabids</taxon>
        <taxon>Malpighiales</taxon>
        <taxon>Salicaceae</taxon>
        <taxon>Saliceae</taxon>
        <taxon>Salix</taxon>
    </lineage>
</organism>
<keyword evidence="2" id="KW-1185">Reference proteome</keyword>
<protein>
    <submittedName>
        <fullName evidence="1">Uncharacterized protein</fullName>
    </submittedName>
</protein>
<sequence>MPPVVQPPLKPPVLSHPPLTTGYAFSPLSYNHDSKATSIVDFIPPRYISFSYVLALAIREEEVFVWEKEPKSLLEMVPSFSRGPAIAAAFKTLSPVASLSSDTSFPPQYGFVPNNLACRERYVTRQISLITSPALKSLA</sequence>